<proteinExistence type="predicted"/>
<evidence type="ECO:0000256" key="1">
    <source>
        <dbReference type="SAM" id="MobiDB-lite"/>
    </source>
</evidence>
<protein>
    <submittedName>
        <fullName evidence="3">DUF1469 family protein</fullName>
    </submittedName>
</protein>
<feature type="transmembrane region" description="Helical" evidence="2">
    <location>
        <begin position="87"/>
        <end position="108"/>
    </location>
</feature>
<organism evidence="3 4">
    <name type="scientific">Actinoalloteichus fjordicus</name>
    <dbReference type="NCBI Taxonomy" id="1612552"/>
    <lineage>
        <taxon>Bacteria</taxon>
        <taxon>Bacillati</taxon>
        <taxon>Actinomycetota</taxon>
        <taxon>Actinomycetes</taxon>
        <taxon>Pseudonocardiales</taxon>
        <taxon>Pseudonocardiaceae</taxon>
        <taxon>Actinoalloteichus</taxon>
    </lineage>
</organism>
<dbReference type="EMBL" id="CP016076">
    <property type="protein sequence ID" value="APU16720.1"/>
    <property type="molecule type" value="Genomic_DNA"/>
</dbReference>
<dbReference type="Pfam" id="PF07332">
    <property type="entry name" value="Phage_holin_3_6"/>
    <property type="match status" value="1"/>
</dbReference>
<keyword evidence="2" id="KW-1133">Transmembrane helix</keyword>
<reference evidence="4" key="1">
    <citation type="submission" date="2016-06" db="EMBL/GenBank/DDBJ databases">
        <title>Complete genome sequence of Actinoalloteichus fjordicus DSM 46855 (=ADI127-17), type strain of the new species Actinoalloteichus fjordicus.</title>
        <authorList>
            <person name="Ruckert C."/>
            <person name="Nouioui I."/>
            <person name="Willmese J."/>
            <person name="van Wezel G."/>
            <person name="Klenk H.-P."/>
            <person name="Kalinowski J."/>
            <person name="Zotchev S.B."/>
        </authorList>
    </citation>
    <scope>NUCLEOTIDE SEQUENCE [LARGE SCALE GENOMIC DNA]</scope>
    <source>
        <strain evidence="4">ADI127-7</strain>
    </source>
</reference>
<feature type="compositionally biased region" description="Basic and acidic residues" evidence="1">
    <location>
        <begin position="127"/>
        <end position="140"/>
    </location>
</feature>
<dbReference type="RefSeq" id="WP_075765503.1">
    <property type="nucleotide sequence ID" value="NZ_CP016076.1"/>
</dbReference>
<keyword evidence="4" id="KW-1185">Reference proteome</keyword>
<dbReference type="InterPro" id="IPR009937">
    <property type="entry name" value="Phage_holin_3_6"/>
</dbReference>
<feature type="transmembrane region" description="Helical" evidence="2">
    <location>
        <begin position="55"/>
        <end position="81"/>
    </location>
</feature>
<dbReference type="AlphaFoldDB" id="A0AAC9LI05"/>
<name>A0AAC9LI05_9PSEU</name>
<keyword evidence="2" id="KW-0812">Transmembrane</keyword>
<gene>
    <name evidence="3" type="ORF">UA74_23510</name>
</gene>
<accession>A0AAC9LI05</accession>
<evidence type="ECO:0000313" key="3">
    <source>
        <dbReference type="EMBL" id="APU16720.1"/>
    </source>
</evidence>
<evidence type="ECO:0000256" key="2">
    <source>
        <dbReference type="SAM" id="Phobius"/>
    </source>
</evidence>
<keyword evidence="2" id="KW-0472">Membrane</keyword>
<evidence type="ECO:0000313" key="4">
    <source>
        <dbReference type="Proteomes" id="UP000185511"/>
    </source>
</evidence>
<feature type="region of interest" description="Disordered" evidence="1">
    <location>
        <begin position="112"/>
        <end position="140"/>
    </location>
</feature>
<dbReference type="Proteomes" id="UP000185511">
    <property type="component" value="Chromosome"/>
</dbReference>
<dbReference type="KEGG" id="acad:UA74_23510"/>
<sequence>MNPDTKQGYARHHDDRSTAELMGDLSTQLSRLVREEMQSATAELRSKGRRLGAGAGLFGAAGVLALYGGGVLIATLIMLLALVLTPWIAALVVGVVLLAAAGMCAAIGRGQTRRATPPVPEQTMASVRDDLQTIKEGTHR</sequence>